<feature type="chain" id="PRO_5016259264" evidence="1">
    <location>
        <begin position="18"/>
        <end position="61"/>
    </location>
</feature>
<gene>
    <name evidence="2" type="ORF">CFR80_13125</name>
</gene>
<proteinExistence type="predicted"/>
<feature type="signal peptide" evidence="1">
    <location>
        <begin position="1"/>
        <end position="17"/>
    </location>
</feature>
<dbReference type="EMBL" id="NKTX01000043">
    <property type="protein sequence ID" value="PYD80907.1"/>
    <property type="molecule type" value="Genomic_DNA"/>
</dbReference>
<keyword evidence="1" id="KW-0732">Signal</keyword>
<evidence type="ECO:0000256" key="1">
    <source>
        <dbReference type="SAM" id="SignalP"/>
    </source>
</evidence>
<evidence type="ECO:0000313" key="3">
    <source>
        <dbReference type="Proteomes" id="UP000247417"/>
    </source>
</evidence>
<accession>A0A318QMD0</accession>
<name>A0A318QMD0_9PROT</name>
<organism evidence="2 3">
    <name type="scientific">Komagataeibacter oboediens</name>
    <dbReference type="NCBI Taxonomy" id="65958"/>
    <lineage>
        <taxon>Bacteria</taxon>
        <taxon>Pseudomonadati</taxon>
        <taxon>Pseudomonadota</taxon>
        <taxon>Alphaproteobacteria</taxon>
        <taxon>Acetobacterales</taxon>
        <taxon>Acetobacteraceae</taxon>
        <taxon>Komagataeibacter</taxon>
    </lineage>
</organism>
<sequence>MAVIMCLLPCPSPCAGAGNTVPQQVGPDFHRWYIAASTRQDQAGPDFPPADTWMTEYITAR</sequence>
<evidence type="ECO:0000313" key="2">
    <source>
        <dbReference type="EMBL" id="PYD80907.1"/>
    </source>
</evidence>
<dbReference type="Proteomes" id="UP000247417">
    <property type="component" value="Unassembled WGS sequence"/>
</dbReference>
<comment type="caution">
    <text evidence="2">The sequence shown here is derived from an EMBL/GenBank/DDBJ whole genome shotgun (WGS) entry which is preliminary data.</text>
</comment>
<dbReference type="AlphaFoldDB" id="A0A318QMD0"/>
<reference evidence="2 3" key="1">
    <citation type="submission" date="2017-07" db="EMBL/GenBank/DDBJ databases">
        <title>A draft genome sequence of Komagataeibacter oboediens LMG 18849.</title>
        <authorList>
            <person name="Skraban J."/>
            <person name="Cleenwerck I."/>
            <person name="Vandamme P."/>
            <person name="Trcek J."/>
        </authorList>
    </citation>
    <scope>NUCLEOTIDE SEQUENCE [LARGE SCALE GENOMIC DNA]</scope>
    <source>
        <strain evidence="2 3">LMG 18849</strain>
    </source>
</reference>
<protein>
    <submittedName>
        <fullName evidence="2">Uncharacterized protein</fullName>
    </submittedName>
</protein>